<name>A0A6B0YTM3_9CHLR</name>
<reference evidence="8" key="1">
    <citation type="submission" date="2019-09" db="EMBL/GenBank/DDBJ databases">
        <title>Characterisation of the sponge microbiome using genome-centric metagenomics.</title>
        <authorList>
            <person name="Engelberts J.P."/>
            <person name="Robbins S.J."/>
            <person name="De Goeij J.M."/>
            <person name="Aranda M."/>
            <person name="Bell S.C."/>
            <person name="Webster N.S."/>
        </authorList>
    </citation>
    <scope>NUCLEOTIDE SEQUENCE</scope>
    <source>
        <strain evidence="8">SB0664_bin_27</strain>
    </source>
</reference>
<dbReference type="CDD" id="cd11642">
    <property type="entry name" value="SUMT"/>
    <property type="match status" value="1"/>
</dbReference>
<comment type="caution">
    <text evidence="8">The sequence shown here is derived from an EMBL/GenBank/DDBJ whole genome shotgun (WGS) entry which is preliminary data.</text>
</comment>
<protein>
    <recommendedName>
        <fullName evidence="1">uroporphyrinogen-III C-methyltransferase</fullName>
        <ecNumber evidence="1">2.1.1.107</ecNumber>
    </recommendedName>
</protein>
<dbReference type="PANTHER" id="PTHR45790:SF3">
    <property type="entry name" value="S-ADENOSYL-L-METHIONINE-DEPENDENT UROPORPHYRINOGEN III METHYLTRANSFERASE, CHLOROPLASTIC"/>
    <property type="match status" value="1"/>
</dbReference>
<dbReference type="InterPro" id="IPR003043">
    <property type="entry name" value="Uropor_MeTrfase_CS"/>
</dbReference>
<evidence type="ECO:0000313" key="8">
    <source>
        <dbReference type="EMBL" id="MXY93072.1"/>
    </source>
</evidence>
<keyword evidence="3 6" id="KW-0808">Transferase</keyword>
<dbReference type="EMBL" id="VXRG01000054">
    <property type="protein sequence ID" value="MXY93072.1"/>
    <property type="molecule type" value="Genomic_DNA"/>
</dbReference>
<dbReference type="GO" id="GO:0019354">
    <property type="term" value="P:siroheme biosynthetic process"/>
    <property type="evidence" value="ECO:0007669"/>
    <property type="project" value="InterPro"/>
</dbReference>
<dbReference type="InterPro" id="IPR035996">
    <property type="entry name" value="4pyrrol_Methylase_sf"/>
</dbReference>
<feature type="domain" description="Tetrapyrrole methylase" evidence="7">
    <location>
        <begin position="6"/>
        <end position="215"/>
    </location>
</feature>
<proteinExistence type="inferred from homology"/>
<evidence type="ECO:0000256" key="4">
    <source>
        <dbReference type="ARBA" id="ARBA00022691"/>
    </source>
</evidence>
<organism evidence="8">
    <name type="scientific">Caldilineaceae bacterium SB0664_bin_27</name>
    <dbReference type="NCBI Taxonomy" id="2605260"/>
    <lineage>
        <taxon>Bacteria</taxon>
        <taxon>Bacillati</taxon>
        <taxon>Chloroflexota</taxon>
        <taxon>Caldilineae</taxon>
        <taxon>Caldilineales</taxon>
        <taxon>Caldilineaceae</taxon>
    </lineage>
</organism>
<dbReference type="FunFam" id="3.30.950.10:FF:000001">
    <property type="entry name" value="Siroheme synthase"/>
    <property type="match status" value="1"/>
</dbReference>
<dbReference type="NCBIfam" id="NF004790">
    <property type="entry name" value="PRK06136.1"/>
    <property type="match status" value="1"/>
</dbReference>
<dbReference type="EC" id="2.1.1.107" evidence="1"/>
<dbReference type="PANTHER" id="PTHR45790">
    <property type="entry name" value="SIROHEME SYNTHASE-RELATED"/>
    <property type="match status" value="1"/>
</dbReference>
<dbReference type="Pfam" id="PF00590">
    <property type="entry name" value="TP_methylase"/>
    <property type="match status" value="1"/>
</dbReference>
<accession>A0A6B0YTM3</accession>
<evidence type="ECO:0000256" key="3">
    <source>
        <dbReference type="ARBA" id="ARBA00022679"/>
    </source>
</evidence>
<keyword evidence="5" id="KW-0627">Porphyrin biosynthesis</keyword>
<dbReference type="InterPro" id="IPR050161">
    <property type="entry name" value="Siro_Cobalamin_biosynth"/>
</dbReference>
<dbReference type="GO" id="GO:0032259">
    <property type="term" value="P:methylation"/>
    <property type="evidence" value="ECO:0007669"/>
    <property type="project" value="UniProtKB-KW"/>
</dbReference>
<dbReference type="AlphaFoldDB" id="A0A6B0YTM3"/>
<sequence length="262" mass="26970">MKGKAYLVGAGPGRADLISVRGLALLRAADVVIHDRLIARELLDEVGHQAERIHVGKQGFGPRTMQQEDINALLVDRVKAGLQVVRLKGGDGFVFGRGGEECAALAGAGLPFEVVPGISAAIAAPAYAGIPVTHRGKAGSFAVVAGFEDPTKEGSNTDWLAMANTPTLVVLMGVRTAAKICDALMAHGRDPATPAAAIASATTIHQKVARSTVAGLPGAMESAGITAPAVLVFGEVVALQDQLAWFATEEGGRGFVPLVEPE</sequence>
<evidence type="ECO:0000256" key="1">
    <source>
        <dbReference type="ARBA" id="ARBA00012162"/>
    </source>
</evidence>
<dbReference type="InterPro" id="IPR000878">
    <property type="entry name" value="4pyrrol_Mease"/>
</dbReference>
<evidence type="ECO:0000259" key="7">
    <source>
        <dbReference type="Pfam" id="PF00590"/>
    </source>
</evidence>
<gene>
    <name evidence="8" type="primary">cobA</name>
    <name evidence="8" type="ORF">F4Y42_06425</name>
</gene>
<comment type="similarity">
    <text evidence="6">Belongs to the precorrin methyltransferase family.</text>
</comment>
<dbReference type="InterPro" id="IPR014776">
    <property type="entry name" value="4pyrrole_Mease_sub2"/>
</dbReference>
<dbReference type="InterPro" id="IPR014777">
    <property type="entry name" value="4pyrrole_Mease_sub1"/>
</dbReference>
<keyword evidence="2 6" id="KW-0489">Methyltransferase</keyword>
<evidence type="ECO:0000256" key="2">
    <source>
        <dbReference type="ARBA" id="ARBA00022603"/>
    </source>
</evidence>
<dbReference type="NCBIfam" id="TIGR01469">
    <property type="entry name" value="cobA_cysG_Cterm"/>
    <property type="match status" value="1"/>
</dbReference>
<dbReference type="PROSITE" id="PS00840">
    <property type="entry name" value="SUMT_2"/>
    <property type="match status" value="1"/>
</dbReference>
<dbReference type="GO" id="GO:0004851">
    <property type="term" value="F:uroporphyrin-III C-methyltransferase activity"/>
    <property type="evidence" value="ECO:0007669"/>
    <property type="project" value="UniProtKB-EC"/>
</dbReference>
<evidence type="ECO:0000256" key="5">
    <source>
        <dbReference type="ARBA" id="ARBA00023244"/>
    </source>
</evidence>
<dbReference type="Gene3D" id="3.40.1010.10">
    <property type="entry name" value="Cobalt-precorrin-4 Transmethylase, Domain 1"/>
    <property type="match status" value="1"/>
</dbReference>
<dbReference type="InterPro" id="IPR006366">
    <property type="entry name" value="CobA/CysG_C"/>
</dbReference>
<dbReference type="FunFam" id="3.40.1010.10:FF:000001">
    <property type="entry name" value="Siroheme synthase"/>
    <property type="match status" value="1"/>
</dbReference>
<dbReference type="Gene3D" id="3.30.950.10">
    <property type="entry name" value="Methyltransferase, Cobalt-precorrin-4 Transmethylase, Domain 2"/>
    <property type="match status" value="1"/>
</dbReference>
<evidence type="ECO:0000256" key="6">
    <source>
        <dbReference type="RuleBase" id="RU003960"/>
    </source>
</evidence>
<keyword evidence="4" id="KW-0949">S-adenosyl-L-methionine</keyword>
<dbReference type="SUPFAM" id="SSF53790">
    <property type="entry name" value="Tetrapyrrole methylase"/>
    <property type="match status" value="1"/>
</dbReference>